<proteinExistence type="predicted"/>
<name>A0AAD7CAZ2_9AGAR</name>
<keyword evidence="1" id="KW-0732">Signal</keyword>
<dbReference type="GO" id="GO:0051118">
    <property type="term" value="F:glucan endo-1,3-alpha-glucosidase activity"/>
    <property type="evidence" value="ECO:0007669"/>
    <property type="project" value="InterPro"/>
</dbReference>
<dbReference type="CDD" id="cd11577">
    <property type="entry name" value="GH71"/>
    <property type="match status" value="1"/>
</dbReference>
<keyword evidence="3" id="KW-1185">Reference proteome</keyword>
<dbReference type="AlphaFoldDB" id="A0AAD7CAZ2"/>
<dbReference type="Pfam" id="PF03659">
    <property type="entry name" value="Glyco_hydro_71"/>
    <property type="match status" value="1"/>
</dbReference>
<dbReference type="InterPro" id="IPR005197">
    <property type="entry name" value="Glyco_hydro_71"/>
</dbReference>
<evidence type="ECO:0000313" key="2">
    <source>
        <dbReference type="EMBL" id="KAJ7644154.1"/>
    </source>
</evidence>
<sequence length="481" mass="51743">MMHLSTVLLLALSTRAAVIPSRRSLNQRQASPKLVVAHHIVGNTFTYTPQDWTDDMNLASASGIDGFALNIGPDDFQVTQTQNAFQAADALGGNFKLFFSLDMSVLPCATADDGAALRQRVLDFATRPSHLQVNGKAFVSTFAGESCTFGEASVPDGWRNQFTQHPDLQGKIQFVPSFFIDPATFTDFSGVMDGAFNFNSGWPIQVTVDFADGIANDLAGTGDSLTNTLNQFIGANATDLQQIGDLANLAAGGSRLTYMAAVAPHFFTHFGADSFNKNFIFLADQHLLVQRWETLIALRDQVDIVEIVTWNDYGESHYVGPIKGVLPPGSEPWVNGFPHQDWLDLTRYFATAFKTGTTPTIDKDQIIMWARPHPALASSPDPLSPPTTFQITQDNIWAVVMATAAGTATLTDGISPPQTFDVVPGVNKLAIPIAPGGTLSGTLERNGQTVVSLQTPGSDFTFNGAPALFNYNVFVASATSA</sequence>
<comment type="caution">
    <text evidence="2">The sequence shown here is derived from an EMBL/GenBank/DDBJ whole genome shotgun (WGS) entry which is preliminary data.</text>
</comment>
<dbReference type="EMBL" id="JARKIF010000003">
    <property type="protein sequence ID" value="KAJ7644154.1"/>
    <property type="molecule type" value="Genomic_DNA"/>
</dbReference>
<feature type="chain" id="PRO_5042094349" evidence="1">
    <location>
        <begin position="17"/>
        <end position="481"/>
    </location>
</feature>
<protein>
    <submittedName>
        <fullName evidence="2">Glycoside hydrolase</fullName>
    </submittedName>
</protein>
<organism evidence="2 3">
    <name type="scientific">Roridomyces roridus</name>
    <dbReference type="NCBI Taxonomy" id="1738132"/>
    <lineage>
        <taxon>Eukaryota</taxon>
        <taxon>Fungi</taxon>
        <taxon>Dikarya</taxon>
        <taxon>Basidiomycota</taxon>
        <taxon>Agaricomycotina</taxon>
        <taxon>Agaricomycetes</taxon>
        <taxon>Agaricomycetidae</taxon>
        <taxon>Agaricales</taxon>
        <taxon>Marasmiineae</taxon>
        <taxon>Mycenaceae</taxon>
        <taxon>Roridomyces</taxon>
    </lineage>
</organism>
<accession>A0AAD7CAZ2</accession>
<keyword evidence="2" id="KW-0378">Hydrolase</keyword>
<dbReference type="Gene3D" id="3.20.20.80">
    <property type="entry name" value="Glycosidases"/>
    <property type="match status" value="1"/>
</dbReference>
<feature type="signal peptide" evidence="1">
    <location>
        <begin position="1"/>
        <end position="16"/>
    </location>
</feature>
<evidence type="ECO:0000313" key="3">
    <source>
        <dbReference type="Proteomes" id="UP001221142"/>
    </source>
</evidence>
<gene>
    <name evidence="2" type="ORF">FB45DRAFT_1114933</name>
</gene>
<dbReference type="Proteomes" id="UP001221142">
    <property type="component" value="Unassembled WGS sequence"/>
</dbReference>
<evidence type="ECO:0000256" key="1">
    <source>
        <dbReference type="SAM" id="SignalP"/>
    </source>
</evidence>
<reference evidence="2" key="1">
    <citation type="submission" date="2023-03" db="EMBL/GenBank/DDBJ databases">
        <title>Massive genome expansion in bonnet fungi (Mycena s.s.) driven by repeated elements and novel gene families across ecological guilds.</title>
        <authorList>
            <consortium name="Lawrence Berkeley National Laboratory"/>
            <person name="Harder C.B."/>
            <person name="Miyauchi S."/>
            <person name="Viragh M."/>
            <person name="Kuo A."/>
            <person name="Thoen E."/>
            <person name="Andreopoulos B."/>
            <person name="Lu D."/>
            <person name="Skrede I."/>
            <person name="Drula E."/>
            <person name="Henrissat B."/>
            <person name="Morin E."/>
            <person name="Kohler A."/>
            <person name="Barry K."/>
            <person name="LaButti K."/>
            <person name="Morin E."/>
            <person name="Salamov A."/>
            <person name="Lipzen A."/>
            <person name="Mereny Z."/>
            <person name="Hegedus B."/>
            <person name="Baldrian P."/>
            <person name="Stursova M."/>
            <person name="Weitz H."/>
            <person name="Taylor A."/>
            <person name="Grigoriev I.V."/>
            <person name="Nagy L.G."/>
            <person name="Martin F."/>
            <person name="Kauserud H."/>
        </authorList>
    </citation>
    <scope>NUCLEOTIDE SEQUENCE</scope>
    <source>
        <strain evidence="2">9284</strain>
    </source>
</reference>